<feature type="domain" description="SET" evidence="2">
    <location>
        <begin position="159"/>
        <end position="326"/>
    </location>
</feature>
<name>A0A8H6SE69_MYCCL</name>
<comment type="caution">
    <text evidence="3">The sequence shown here is derived from an EMBL/GenBank/DDBJ whole genome shotgun (WGS) entry which is preliminary data.</text>
</comment>
<evidence type="ECO:0000313" key="3">
    <source>
        <dbReference type="EMBL" id="KAF7297875.1"/>
    </source>
</evidence>
<dbReference type="CDD" id="cd20071">
    <property type="entry name" value="SET_SMYD"/>
    <property type="match status" value="1"/>
</dbReference>
<dbReference type="PROSITE" id="PS50280">
    <property type="entry name" value="SET"/>
    <property type="match status" value="1"/>
</dbReference>
<sequence>MKSDCTQADPTAANNQPKRPRKTSLLTSTPQSLVLAASVVKRACIDSFKWDSFSAGAQLYSASGACHNSPMILKAPVGKVEKVDVPKGFETKLNGKCCKFKDHKINSSGSYICTTMPPATEPTTDEPTTECLFVPGTKDIFLRNTPGFPQPLPAPPTSPAFRIQEIPGKGLGVVAARPLKQGDLLLTERPLLMMPLAIPVTRPRTFTPAQAMQHSPNESERYAEIVVGRMEKGRREAFYRLHNSHTEDGSGPIDGRIRTNGIGLRGLQPGVAGAIGMYTAVCDVVARLNHSCSPNTQPKFNRTMFAFEVYAVREVAEGEELTFQYFDALVPAEERAEMCTPYAFKCSCAACTEPTRESDARRAEIASFMPSVSAWSTNPALADDWLVDRCLEQLEMLEREGLQYSEQYYMATQTIMESYICLGDAERASQWAARVKPLVWSEHYRPVDDFLDPKSPAYAGHVLWRARIDDCHGGLSSNCRLGETRMVAT</sequence>
<dbReference type="InterPro" id="IPR053185">
    <property type="entry name" value="SET_domain_protein"/>
</dbReference>
<gene>
    <name evidence="3" type="ORF">HMN09_01008300</name>
</gene>
<reference evidence="3" key="1">
    <citation type="submission" date="2020-05" db="EMBL/GenBank/DDBJ databases">
        <title>Mycena genomes resolve the evolution of fungal bioluminescence.</title>
        <authorList>
            <person name="Tsai I.J."/>
        </authorList>
    </citation>
    <scope>NUCLEOTIDE SEQUENCE</scope>
    <source>
        <strain evidence="3">110903Hualien_Pintung</strain>
    </source>
</reference>
<feature type="compositionally biased region" description="Polar residues" evidence="1">
    <location>
        <begin position="1"/>
        <end position="17"/>
    </location>
</feature>
<dbReference type="SMART" id="SM00317">
    <property type="entry name" value="SET"/>
    <property type="match status" value="1"/>
</dbReference>
<dbReference type="Gene3D" id="2.170.270.10">
    <property type="entry name" value="SET domain"/>
    <property type="match status" value="1"/>
</dbReference>
<dbReference type="PANTHER" id="PTHR47332">
    <property type="entry name" value="SET DOMAIN-CONTAINING PROTEIN 5"/>
    <property type="match status" value="1"/>
</dbReference>
<evidence type="ECO:0000313" key="4">
    <source>
        <dbReference type="Proteomes" id="UP000613580"/>
    </source>
</evidence>
<proteinExistence type="predicted"/>
<dbReference type="PANTHER" id="PTHR47332:SF4">
    <property type="entry name" value="SET DOMAIN-CONTAINING PROTEIN 5"/>
    <property type="match status" value="1"/>
</dbReference>
<accession>A0A8H6SE69</accession>
<feature type="region of interest" description="Disordered" evidence="1">
    <location>
        <begin position="1"/>
        <end position="26"/>
    </location>
</feature>
<dbReference type="SUPFAM" id="SSF82199">
    <property type="entry name" value="SET domain"/>
    <property type="match status" value="1"/>
</dbReference>
<evidence type="ECO:0000256" key="1">
    <source>
        <dbReference type="SAM" id="MobiDB-lite"/>
    </source>
</evidence>
<dbReference type="InterPro" id="IPR046341">
    <property type="entry name" value="SET_dom_sf"/>
</dbReference>
<dbReference type="Proteomes" id="UP000613580">
    <property type="component" value="Unassembled WGS sequence"/>
</dbReference>
<dbReference type="OrthoDB" id="5945798at2759"/>
<protein>
    <submittedName>
        <fullName evidence="3">Aldehyde dehydrogenase</fullName>
    </submittedName>
</protein>
<dbReference type="InterPro" id="IPR001214">
    <property type="entry name" value="SET_dom"/>
</dbReference>
<organism evidence="3 4">
    <name type="scientific">Mycena chlorophos</name>
    <name type="common">Agaric fungus</name>
    <name type="synonym">Agaricus chlorophos</name>
    <dbReference type="NCBI Taxonomy" id="658473"/>
    <lineage>
        <taxon>Eukaryota</taxon>
        <taxon>Fungi</taxon>
        <taxon>Dikarya</taxon>
        <taxon>Basidiomycota</taxon>
        <taxon>Agaricomycotina</taxon>
        <taxon>Agaricomycetes</taxon>
        <taxon>Agaricomycetidae</taxon>
        <taxon>Agaricales</taxon>
        <taxon>Marasmiineae</taxon>
        <taxon>Mycenaceae</taxon>
        <taxon>Mycena</taxon>
    </lineage>
</organism>
<dbReference type="EMBL" id="JACAZE010000015">
    <property type="protein sequence ID" value="KAF7297875.1"/>
    <property type="molecule type" value="Genomic_DNA"/>
</dbReference>
<evidence type="ECO:0000259" key="2">
    <source>
        <dbReference type="PROSITE" id="PS50280"/>
    </source>
</evidence>
<keyword evidence="4" id="KW-1185">Reference proteome</keyword>
<dbReference type="Pfam" id="PF00856">
    <property type="entry name" value="SET"/>
    <property type="match status" value="1"/>
</dbReference>
<dbReference type="AlphaFoldDB" id="A0A8H6SE69"/>